<comment type="caution">
    <text evidence="1">The sequence shown here is derived from an EMBL/GenBank/DDBJ whole genome shotgun (WGS) entry which is preliminary data.</text>
</comment>
<gene>
    <name evidence="1" type="ORF">LIER_02367</name>
</gene>
<dbReference type="AlphaFoldDB" id="A0AAV3NP99"/>
<proteinExistence type="predicted"/>
<dbReference type="Proteomes" id="UP001454036">
    <property type="component" value="Unassembled WGS sequence"/>
</dbReference>
<keyword evidence="2" id="KW-1185">Reference proteome</keyword>
<name>A0AAV3NP99_LITER</name>
<protein>
    <recommendedName>
        <fullName evidence="3">Reverse transcriptase/retrotransposon-derived protein RNase H-like domain-containing protein</fullName>
    </recommendedName>
</protein>
<evidence type="ECO:0000313" key="2">
    <source>
        <dbReference type="Proteomes" id="UP001454036"/>
    </source>
</evidence>
<accession>A0AAV3NP99</accession>
<sequence>MGSGGERIRHPIPATRGVKAQALADFVVECIARVPETVSGPRETDTHGIPPWKLYVDEASNEKAAGARILIKGPNSEAFEYALRFSFKATNNEA</sequence>
<dbReference type="PANTHER" id="PTHR48475:SF2">
    <property type="entry name" value="RIBONUCLEASE H"/>
    <property type="match status" value="1"/>
</dbReference>
<organism evidence="1 2">
    <name type="scientific">Lithospermum erythrorhizon</name>
    <name type="common">Purple gromwell</name>
    <name type="synonym">Lithospermum officinale var. erythrorhizon</name>
    <dbReference type="NCBI Taxonomy" id="34254"/>
    <lineage>
        <taxon>Eukaryota</taxon>
        <taxon>Viridiplantae</taxon>
        <taxon>Streptophyta</taxon>
        <taxon>Embryophyta</taxon>
        <taxon>Tracheophyta</taxon>
        <taxon>Spermatophyta</taxon>
        <taxon>Magnoliopsida</taxon>
        <taxon>eudicotyledons</taxon>
        <taxon>Gunneridae</taxon>
        <taxon>Pentapetalae</taxon>
        <taxon>asterids</taxon>
        <taxon>lamiids</taxon>
        <taxon>Boraginales</taxon>
        <taxon>Boraginaceae</taxon>
        <taxon>Boraginoideae</taxon>
        <taxon>Lithospermeae</taxon>
        <taxon>Lithospermum</taxon>
    </lineage>
</organism>
<evidence type="ECO:0000313" key="1">
    <source>
        <dbReference type="EMBL" id="GAA0141160.1"/>
    </source>
</evidence>
<reference evidence="1 2" key="1">
    <citation type="submission" date="2024-01" db="EMBL/GenBank/DDBJ databases">
        <title>The complete chloroplast genome sequence of Lithospermum erythrorhizon: insights into the phylogenetic relationship among Boraginaceae species and the maternal lineages of purple gromwells.</title>
        <authorList>
            <person name="Okada T."/>
            <person name="Watanabe K."/>
        </authorList>
    </citation>
    <scope>NUCLEOTIDE SEQUENCE [LARGE SCALE GENOMIC DNA]</scope>
</reference>
<evidence type="ECO:0008006" key="3">
    <source>
        <dbReference type="Google" id="ProtNLM"/>
    </source>
</evidence>
<dbReference type="EMBL" id="BAABME010000253">
    <property type="protein sequence ID" value="GAA0141160.1"/>
    <property type="molecule type" value="Genomic_DNA"/>
</dbReference>
<dbReference type="PANTHER" id="PTHR48475">
    <property type="entry name" value="RIBONUCLEASE H"/>
    <property type="match status" value="1"/>
</dbReference>